<sequence length="504" mass="54599">MKRDYKYAMYVLALATTVALAAGVLVVTGEPGTDDTRHAQLDDTDVELLGDQDALTADERERLPHLIWENENVRSYFDEPDALTFGVSERTVYDEDADEFVPADDAVRVQVSPADERLPYAFVTVDLDAETVTLEKGLHSIDDVDLEFDDESHRLTDDERDRLGTILLDDPDLEWEIKTLLDEPATVDASVVDREGDRVTVALTGPDGDSPAARATVDLATETVADRRVSGALTVHESGSVSGNADPDRNGTYVLHGNQSESISVDNVTMADDSTDKVGIETQPVTETETTVELDDVTVSLRGDRDSLSERDLETVAQRVWATDEISTHFDGFDAVEMRVSRDREFDTDTDTFTPADTATVRVTPTDGRLPHVVAVVDLDAESVTVTRRLPEIDGVDVTVTDETDSLSAADRELIADLVVSDDAASYTVQTQFDEPDELAATVTDATGDGPATATIEVAPPTAETTSVTLTVDLETETVTRSFVVSRNVTVSDGDDGFTVSVAD</sequence>
<dbReference type="PATRIC" id="fig|1230459.4.peg.3089"/>
<gene>
    <name evidence="1" type="ORF">C486_15459</name>
</gene>
<evidence type="ECO:0000313" key="1">
    <source>
        <dbReference type="EMBL" id="ELY77514.1"/>
    </source>
</evidence>
<keyword evidence="2" id="KW-1185">Reference proteome</keyword>
<comment type="caution">
    <text evidence="1">The sequence shown here is derived from an EMBL/GenBank/DDBJ whole genome shotgun (WGS) entry which is preliminary data.</text>
</comment>
<organism evidence="1 2">
    <name type="scientific">Natrinema gari JCM 14663</name>
    <dbReference type="NCBI Taxonomy" id="1230459"/>
    <lineage>
        <taxon>Archaea</taxon>
        <taxon>Methanobacteriati</taxon>
        <taxon>Methanobacteriota</taxon>
        <taxon>Stenosarchaea group</taxon>
        <taxon>Halobacteria</taxon>
        <taxon>Halobacteriales</taxon>
        <taxon>Natrialbaceae</taxon>
        <taxon>Natrinema</taxon>
    </lineage>
</organism>
<dbReference type="RefSeq" id="WP_008457438.1">
    <property type="nucleotide sequence ID" value="NZ_AOIJ01000061.1"/>
</dbReference>
<dbReference type="Proteomes" id="UP000011592">
    <property type="component" value="Unassembled WGS sequence"/>
</dbReference>
<dbReference type="AlphaFoldDB" id="L9YTS4"/>
<accession>L9YTS4</accession>
<reference evidence="1 2" key="1">
    <citation type="journal article" date="2014" name="PLoS Genet.">
        <title>Phylogenetically driven sequencing of extremely halophilic archaea reveals strategies for static and dynamic osmo-response.</title>
        <authorList>
            <person name="Becker E.A."/>
            <person name="Seitzer P.M."/>
            <person name="Tritt A."/>
            <person name="Larsen D."/>
            <person name="Krusor M."/>
            <person name="Yao A.I."/>
            <person name="Wu D."/>
            <person name="Madern D."/>
            <person name="Eisen J.A."/>
            <person name="Darling A.E."/>
            <person name="Facciotti M.T."/>
        </authorList>
    </citation>
    <scope>NUCLEOTIDE SEQUENCE [LARGE SCALE GENOMIC DNA]</scope>
    <source>
        <strain evidence="1 2">JCM 14663</strain>
    </source>
</reference>
<dbReference type="EMBL" id="AOIJ01000061">
    <property type="protein sequence ID" value="ELY77514.1"/>
    <property type="molecule type" value="Genomic_DNA"/>
</dbReference>
<protein>
    <submittedName>
        <fullName evidence="1">Uncharacterized protein</fullName>
    </submittedName>
</protein>
<name>L9YTS4_9EURY</name>
<proteinExistence type="predicted"/>
<evidence type="ECO:0000313" key="2">
    <source>
        <dbReference type="Proteomes" id="UP000011592"/>
    </source>
</evidence>